<feature type="transmembrane region" description="Helical" evidence="1">
    <location>
        <begin position="122"/>
        <end position="141"/>
    </location>
</feature>
<dbReference type="InterPro" id="IPR021878">
    <property type="entry name" value="TgpA_N"/>
</dbReference>
<sequence>MMKYLKNLLYIDLALFISLLPVFFVLPTFIQIFIIVGVVLIILNKPFMKFVAILGIVSLVLSFYKAIYDIGVFKTYIMFLISFLSYGVILQRLKREINFWLIISPLLFLLLSLVIYQNIYMLFFTILEIFIFIFVVINYSIKNSIISFKESIKIFFISIPIVVLLFIFFPRFFMLKSNFGFKSNYVLSGFSGEMKVSDKNVINSDQIVLETKFDKNPTSLYFRGSVLYKNLGNVWIEVDNVVRDKLEKCIKKISYRIKEFPTNQKYVFALDIPITHIPNSYITTYFTIKTFKNIKKSINAKITSCEEYILKNNLVPLVALEYNKKYNLKTQQLIKNIRKIKDDEKRLKAIEELFISQKIIYTLTPPKMDTLNIVDSLFEKKRGYCVHFASAFATLSRMVGIPSRVVTGFLGKKENMYKNFLVIRAKDSHAWVEVYLKNKGWIRIDPTIFAYKEIKTTNKKDIKKENIVENKVKPLSKEMLYLMYIRFTIEEWVLNYNFFKQQRLLKYLQNKEFLLKAISIFLVFVFLVILVVYLTNKKKIDIEDKLIEKLLRVLEKDKKRGHQTIYAYLKSFNDNKLDKINIIYNKLKFYKKSQKDIKTLIRLINEYLKSK</sequence>
<dbReference type="Gene3D" id="3.10.620.30">
    <property type="match status" value="1"/>
</dbReference>
<dbReference type="SMART" id="SM00460">
    <property type="entry name" value="TGc"/>
    <property type="match status" value="1"/>
</dbReference>
<dbReference type="SUPFAM" id="SSF54001">
    <property type="entry name" value="Cysteine proteinases"/>
    <property type="match status" value="1"/>
</dbReference>
<proteinExistence type="predicted"/>
<dbReference type="Pfam" id="PF11992">
    <property type="entry name" value="TgpA_N"/>
    <property type="match status" value="1"/>
</dbReference>
<feature type="transmembrane region" description="Helical" evidence="1">
    <location>
        <begin position="513"/>
        <end position="535"/>
    </location>
</feature>
<keyword evidence="1" id="KW-0812">Transmembrane</keyword>
<name>A0ABX5VBL9_9BACT</name>
<evidence type="ECO:0000259" key="2">
    <source>
        <dbReference type="SMART" id="SM00460"/>
    </source>
</evidence>
<feature type="transmembrane region" description="Helical" evidence="1">
    <location>
        <begin position="20"/>
        <end position="43"/>
    </location>
</feature>
<protein>
    <submittedName>
        <fullName evidence="3">DUF3488 domain-containing protein</fullName>
    </submittedName>
</protein>
<dbReference type="InterPro" id="IPR002931">
    <property type="entry name" value="Transglutaminase-like"/>
</dbReference>
<reference evidence="3 4" key="1">
    <citation type="submission" date="2019-05" db="EMBL/GenBank/DDBJ databases">
        <title>A comparative analysis of the Nautiliaceae.</title>
        <authorList>
            <person name="Grosche A."/>
            <person name="Smedile F."/>
            <person name="Vetriani C."/>
        </authorList>
    </citation>
    <scope>NUCLEOTIDE SEQUENCE [LARGE SCALE GENOMIC DNA]</scope>
    <source>
        <strain evidence="3 4">TB-2</strain>
    </source>
</reference>
<dbReference type="PANTHER" id="PTHR42736">
    <property type="entry name" value="PROTEIN-GLUTAMINE GAMMA-GLUTAMYLTRANSFERASE"/>
    <property type="match status" value="1"/>
</dbReference>
<dbReference type="PANTHER" id="PTHR42736:SF1">
    <property type="entry name" value="PROTEIN-GLUTAMINE GAMMA-GLUTAMYLTRANSFERASE"/>
    <property type="match status" value="1"/>
</dbReference>
<feature type="transmembrane region" description="Helical" evidence="1">
    <location>
        <begin position="97"/>
        <end position="116"/>
    </location>
</feature>
<keyword evidence="4" id="KW-1185">Reference proteome</keyword>
<accession>A0ABX5VBL9</accession>
<feature type="transmembrane region" description="Helical" evidence="1">
    <location>
        <begin position="50"/>
        <end position="67"/>
    </location>
</feature>
<gene>
    <name evidence="3" type="ORF">FE773_07020</name>
</gene>
<organism evidence="3 4">
    <name type="scientific">Caminibacter mediatlanticus TB-2</name>
    <dbReference type="NCBI Taxonomy" id="391592"/>
    <lineage>
        <taxon>Bacteria</taxon>
        <taxon>Pseudomonadati</taxon>
        <taxon>Campylobacterota</taxon>
        <taxon>Epsilonproteobacteria</taxon>
        <taxon>Nautiliales</taxon>
        <taxon>Nautiliaceae</taxon>
        <taxon>Caminibacter</taxon>
    </lineage>
</organism>
<feature type="transmembrane region" description="Helical" evidence="1">
    <location>
        <begin position="153"/>
        <end position="173"/>
    </location>
</feature>
<feature type="domain" description="Transglutaminase-like" evidence="2">
    <location>
        <begin position="377"/>
        <end position="448"/>
    </location>
</feature>
<dbReference type="InterPro" id="IPR052901">
    <property type="entry name" value="Bact_TGase-like"/>
</dbReference>
<dbReference type="Pfam" id="PF01841">
    <property type="entry name" value="Transglut_core"/>
    <property type="match status" value="1"/>
</dbReference>
<dbReference type="EMBL" id="CP040463">
    <property type="protein sequence ID" value="QCT94947.1"/>
    <property type="molecule type" value="Genomic_DNA"/>
</dbReference>
<dbReference type="Proteomes" id="UP000306825">
    <property type="component" value="Chromosome"/>
</dbReference>
<evidence type="ECO:0000313" key="4">
    <source>
        <dbReference type="Proteomes" id="UP000306825"/>
    </source>
</evidence>
<keyword evidence="1" id="KW-1133">Transmembrane helix</keyword>
<evidence type="ECO:0000256" key="1">
    <source>
        <dbReference type="SAM" id="Phobius"/>
    </source>
</evidence>
<feature type="transmembrane region" description="Helical" evidence="1">
    <location>
        <begin position="73"/>
        <end position="90"/>
    </location>
</feature>
<keyword evidence="1" id="KW-0472">Membrane</keyword>
<dbReference type="InterPro" id="IPR038765">
    <property type="entry name" value="Papain-like_cys_pep_sf"/>
</dbReference>
<evidence type="ECO:0000313" key="3">
    <source>
        <dbReference type="EMBL" id="QCT94947.1"/>
    </source>
</evidence>